<organism evidence="1 2">
    <name type="scientific">Paraburkholderia phenazinium</name>
    <dbReference type="NCBI Taxonomy" id="60549"/>
    <lineage>
        <taxon>Bacteria</taxon>
        <taxon>Pseudomonadati</taxon>
        <taxon>Pseudomonadota</taxon>
        <taxon>Betaproteobacteria</taxon>
        <taxon>Burkholderiales</taxon>
        <taxon>Burkholderiaceae</taxon>
        <taxon>Paraburkholderia</taxon>
    </lineage>
</organism>
<gene>
    <name evidence="1" type="ORF">SAMN05216466_101192</name>
</gene>
<name>A0A1G7P880_9BURK</name>
<evidence type="ECO:0000313" key="1">
    <source>
        <dbReference type="EMBL" id="SDF82478.1"/>
    </source>
</evidence>
<evidence type="ECO:0000313" key="2">
    <source>
        <dbReference type="Proteomes" id="UP000199706"/>
    </source>
</evidence>
<protein>
    <submittedName>
        <fullName evidence="1">Uncharacterized protein</fullName>
    </submittedName>
</protein>
<sequence length="321" mass="34631">MGELAVRNLSQKRIEGTGPTASLSEALSLVVIAADSGSRRSHMLNLLQDEIDAGGSRVVAVCDTPATTATKSLRRQQVEQLTCSAACDTVRTLARDANGVASILIDLSCLARQHIGALFAAVKDLAKEGPVELQITYSLARFVKPPVNWSTAVRRIAPVNSEFAGWTAAPDNPIELVIALGYEKGKAIGAAEYLEPGGTWLFVPTSPEEKYLREVQAQNKELLLERKTKQLEYEVLSPVDAYHTLLSLVRGMRNVARPILLPFGPKIFFGLSLLVAMVIDEAAVWFVDGENTSSSDMSQPSLHAVIMGCRIESLSESAAKA</sequence>
<dbReference type="OrthoDB" id="9813147at2"/>
<reference evidence="1 2" key="1">
    <citation type="submission" date="2016-10" db="EMBL/GenBank/DDBJ databases">
        <authorList>
            <person name="de Groot N.N."/>
        </authorList>
    </citation>
    <scope>NUCLEOTIDE SEQUENCE [LARGE SCALE GENOMIC DNA]</scope>
    <source>
        <strain evidence="1 2">LMG 2247</strain>
    </source>
</reference>
<proteinExistence type="predicted"/>
<dbReference type="RefSeq" id="WP_143016486.1">
    <property type="nucleotide sequence ID" value="NZ_FNCJ01000001.1"/>
</dbReference>
<dbReference type="EMBL" id="FNCJ01000001">
    <property type="protein sequence ID" value="SDF82478.1"/>
    <property type="molecule type" value="Genomic_DNA"/>
</dbReference>
<accession>A0A1G7P880</accession>
<dbReference type="Proteomes" id="UP000199706">
    <property type="component" value="Unassembled WGS sequence"/>
</dbReference>
<dbReference type="AlphaFoldDB" id="A0A1G7P880"/>